<feature type="transmembrane region" description="Helical" evidence="1">
    <location>
        <begin position="118"/>
        <end position="136"/>
    </location>
</feature>
<dbReference type="Proteomes" id="UP001235939">
    <property type="component" value="Chromosome 05"/>
</dbReference>
<name>A0ABY6KLD4_9ARAC</name>
<keyword evidence="1" id="KW-1133">Transmembrane helix</keyword>
<organism evidence="2 3">
    <name type="scientific">Cordylochernes scorpioides</name>
    <dbReference type="NCBI Taxonomy" id="51811"/>
    <lineage>
        <taxon>Eukaryota</taxon>
        <taxon>Metazoa</taxon>
        <taxon>Ecdysozoa</taxon>
        <taxon>Arthropoda</taxon>
        <taxon>Chelicerata</taxon>
        <taxon>Arachnida</taxon>
        <taxon>Pseudoscorpiones</taxon>
        <taxon>Cheliferoidea</taxon>
        <taxon>Chernetidae</taxon>
        <taxon>Cordylochernes</taxon>
    </lineage>
</organism>
<evidence type="ECO:0000256" key="1">
    <source>
        <dbReference type="SAM" id="Phobius"/>
    </source>
</evidence>
<sequence length="139" mass="15883">MTTSSNTLQHPILSIKPEVYFGLERVLETRLAPCVLSTGPTNFDPARSPDLTPLDFFLWGTVKDGMYKRKPRNLDILWNEIQAGCREISLDVLIRCTESVVTRTQNCIDMLQVTNLNSINICYLCFIYIGLSVFYFPEI</sequence>
<dbReference type="EMBL" id="CP092867">
    <property type="protein sequence ID" value="UYV67965.1"/>
    <property type="molecule type" value="Genomic_DNA"/>
</dbReference>
<accession>A0ABY6KLD4</accession>
<proteinExistence type="predicted"/>
<dbReference type="Gene3D" id="3.30.420.10">
    <property type="entry name" value="Ribonuclease H-like superfamily/Ribonuclease H"/>
    <property type="match status" value="1"/>
</dbReference>
<keyword evidence="3" id="KW-1185">Reference proteome</keyword>
<gene>
    <name evidence="2" type="ORF">LAZ67_5002651</name>
</gene>
<protein>
    <submittedName>
        <fullName evidence="2">Uncharacterized protein</fullName>
    </submittedName>
</protein>
<keyword evidence="1" id="KW-0472">Membrane</keyword>
<reference evidence="2 3" key="1">
    <citation type="submission" date="2022-01" db="EMBL/GenBank/DDBJ databases">
        <title>A chromosomal length assembly of Cordylochernes scorpioides.</title>
        <authorList>
            <person name="Zeh D."/>
            <person name="Zeh J."/>
        </authorList>
    </citation>
    <scope>NUCLEOTIDE SEQUENCE [LARGE SCALE GENOMIC DNA]</scope>
    <source>
        <strain evidence="2">IN4F17</strain>
        <tissue evidence="2">Whole Body</tissue>
    </source>
</reference>
<dbReference type="PANTHER" id="PTHR47326">
    <property type="entry name" value="TRANSPOSABLE ELEMENT TC3 TRANSPOSASE-LIKE PROTEIN"/>
    <property type="match status" value="1"/>
</dbReference>
<evidence type="ECO:0000313" key="3">
    <source>
        <dbReference type="Proteomes" id="UP001235939"/>
    </source>
</evidence>
<evidence type="ECO:0000313" key="2">
    <source>
        <dbReference type="EMBL" id="UYV67965.1"/>
    </source>
</evidence>
<dbReference type="PANTHER" id="PTHR47326:SF1">
    <property type="entry name" value="HTH PSQ-TYPE DOMAIN-CONTAINING PROTEIN"/>
    <property type="match status" value="1"/>
</dbReference>
<keyword evidence="1" id="KW-0812">Transmembrane</keyword>
<dbReference type="InterPro" id="IPR036397">
    <property type="entry name" value="RNaseH_sf"/>
</dbReference>